<sequence>MRVTRLTEYYAWRIGINGLCPQCIHTNERRVLHILFFQHNAIMVRQYCEEETKNNNRDVLHRLRRRVYNELFLVGPSGGLPAEHRRRAANVDSTNNAWHPVRILNVS</sequence>
<proteinExistence type="predicted"/>
<protein>
    <submittedName>
        <fullName evidence="1">Uncharacterized protein</fullName>
    </submittedName>
</protein>
<organism evidence="1">
    <name type="scientific">Schizaphis graminum</name>
    <name type="common">Green bug aphid</name>
    <dbReference type="NCBI Taxonomy" id="13262"/>
    <lineage>
        <taxon>Eukaryota</taxon>
        <taxon>Metazoa</taxon>
        <taxon>Ecdysozoa</taxon>
        <taxon>Arthropoda</taxon>
        <taxon>Hexapoda</taxon>
        <taxon>Insecta</taxon>
        <taxon>Pterygota</taxon>
        <taxon>Neoptera</taxon>
        <taxon>Paraneoptera</taxon>
        <taxon>Hemiptera</taxon>
        <taxon>Sternorrhyncha</taxon>
        <taxon>Aphidomorpha</taxon>
        <taxon>Aphidoidea</taxon>
        <taxon>Aphididae</taxon>
        <taxon>Aphidini</taxon>
        <taxon>Schizaphis</taxon>
    </lineage>
</organism>
<gene>
    <name evidence="1" type="ORF">g.170098</name>
</gene>
<name>A0A2S2PBY5_SCHGA</name>
<reference evidence="1" key="1">
    <citation type="submission" date="2018-04" db="EMBL/GenBank/DDBJ databases">
        <title>Transcriptome of Schizaphis graminum biotype I.</title>
        <authorList>
            <person name="Scully E.D."/>
            <person name="Geib S.M."/>
            <person name="Palmer N.A."/>
            <person name="Koch K."/>
            <person name="Bradshaw J."/>
            <person name="Heng-Moss T."/>
            <person name="Sarath G."/>
        </authorList>
    </citation>
    <scope>NUCLEOTIDE SEQUENCE</scope>
</reference>
<dbReference type="AlphaFoldDB" id="A0A2S2PBY5"/>
<evidence type="ECO:0000313" key="1">
    <source>
        <dbReference type="EMBL" id="MBY26959.1"/>
    </source>
</evidence>
<dbReference type="EMBL" id="GGMR01014340">
    <property type="protein sequence ID" value="MBY26959.1"/>
    <property type="molecule type" value="Transcribed_RNA"/>
</dbReference>
<accession>A0A2S2PBY5</accession>